<sequence>MMIMKNISLAFLFLMQPLIAMAGDAFTGQWKGDDLNPATGEIETSMNLWLQEKGAHIVGRYCLIYNSGGKIDCTDNDENNIRGEVVNKNTVLISFNSWFGGRPGKATITLKEDKAFWNKLSFSDGDKIYVPNRFILSKISNEFSNETKQYKFKAGDYTANIISPCMSKFTDCDRVTLILIGPNNSVVRLTGTSIKEKQSEEITYKFENSEQGTYVVIHGDTLSIKNKGSADLVLKGEWIGR</sequence>
<protein>
    <submittedName>
        <fullName evidence="2">Uncharacterized protein</fullName>
    </submittedName>
</protein>
<accession>A0A6M8U9S4</accession>
<dbReference type="RefSeq" id="WP_173632362.1">
    <property type="nucleotide sequence ID" value="NZ_CP054212.1"/>
</dbReference>
<gene>
    <name evidence="2" type="ORF">PMPD1_0264</name>
</gene>
<dbReference type="KEGG" id="pmak:PMPD1_0264"/>
<dbReference type="Proteomes" id="UP000505325">
    <property type="component" value="Chromosome"/>
</dbReference>
<evidence type="ECO:0000313" key="3">
    <source>
        <dbReference type="Proteomes" id="UP000505325"/>
    </source>
</evidence>
<dbReference type="AlphaFoldDB" id="A0A6M8U9S4"/>
<feature type="chain" id="PRO_5027026521" evidence="1">
    <location>
        <begin position="23"/>
        <end position="241"/>
    </location>
</feature>
<evidence type="ECO:0000256" key="1">
    <source>
        <dbReference type="SAM" id="SignalP"/>
    </source>
</evidence>
<organism evidence="2 3">
    <name type="scientific">Paramixta manurensis</name>
    <dbReference type="NCBI Taxonomy" id="2740817"/>
    <lineage>
        <taxon>Bacteria</taxon>
        <taxon>Pseudomonadati</taxon>
        <taxon>Pseudomonadota</taxon>
        <taxon>Gammaproteobacteria</taxon>
        <taxon>Enterobacterales</taxon>
        <taxon>Erwiniaceae</taxon>
        <taxon>Paramixta</taxon>
    </lineage>
</organism>
<feature type="signal peptide" evidence="1">
    <location>
        <begin position="1"/>
        <end position="22"/>
    </location>
</feature>
<evidence type="ECO:0000313" key="2">
    <source>
        <dbReference type="EMBL" id="QKJ85247.1"/>
    </source>
</evidence>
<keyword evidence="1" id="KW-0732">Signal</keyword>
<keyword evidence="3" id="KW-1185">Reference proteome</keyword>
<name>A0A6M8U9S4_9GAMM</name>
<dbReference type="EMBL" id="CP054212">
    <property type="protein sequence ID" value="QKJ85247.1"/>
    <property type="molecule type" value="Genomic_DNA"/>
</dbReference>
<proteinExistence type="predicted"/>
<reference evidence="2 3" key="1">
    <citation type="submission" date="2020-06" db="EMBL/GenBank/DDBJ databases">
        <title>Genome sequence of Paramixta manurensis strain PD-1.</title>
        <authorList>
            <person name="Lee C.W."/>
            <person name="Kim J."/>
        </authorList>
    </citation>
    <scope>NUCLEOTIDE SEQUENCE [LARGE SCALE GENOMIC DNA]</scope>
    <source>
        <strain evidence="2 3">PD-1</strain>
    </source>
</reference>